<feature type="domain" description="Glycosyl transferase family 1" evidence="1">
    <location>
        <begin position="196"/>
        <end position="359"/>
    </location>
</feature>
<gene>
    <name evidence="3" type="ORF">E3J95_00875</name>
</gene>
<sequence>MRICFVSDQSFPPWGGEGICTQNFCRELRERGHKITVLTSRVKRPPPAKRVRVYRFPSLTFPWRRGPMAFPHPREILTILREDKIQIVHINLPSYLGWQALRAGRRLGIPVVMGFHVQVGNVITSPSPLLFPLKAIISPWFLYFYRRGDFLITPSHFAGTILHQLTRRPYEVVSNGINLREFNPGKISPGKLSDFKREHGLREEPLLLYVGRLSREKNVDYLLKIVEVVRKKGWRARLLIVGEGQLRRHLSERIKKLKMEREIVMTGYLRGEQLLCAYLSADAFLLASRNELQSIATMEAMAMKCPPLIAKSEQNAAQELVREGINGYLFSLEDPEDAADKVIRILSDDTLKRSMREASLEMIQAHNIENSISRLEKIYQKLLARGPVP</sequence>
<evidence type="ECO:0000313" key="4">
    <source>
        <dbReference type="Proteomes" id="UP000320781"/>
    </source>
</evidence>
<reference evidence="3 4" key="1">
    <citation type="submission" date="2019-03" db="EMBL/GenBank/DDBJ databases">
        <title>Metabolic potential of uncultured bacteria and archaea associated with petroleum seepage in deep-sea sediments.</title>
        <authorList>
            <person name="Dong X."/>
            <person name="Hubert C."/>
        </authorList>
    </citation>
    <scope>NUCLEOTIDE SEQUENCE [LARGE SCALE GENOMIC DNA]</scope>
    <source>
        <strain evidence="3">E44_bin92</strain>
    </source>
</reference>
<dbReference type="PANTHER" id="PTHR45947">
    <property type="entry name" value="SULFOQUINOVOSYL TRANSFERASE SQD2"/>
    <property type="match status" value="1"/>
</dbReference>
<protein>
    <submittedName>
        <fullName evidence="3">Glycosyltransferase</fullName>
    </submittedName>
</protein>
<dbReference type="EMBL" id="SOKU01000035">
    <property type="protein sequence ID" value="TES86879.1"/>
    <property type="molecule type" value="Genomic_DNA"/>
</dbReference>
<evidence type="ECO:0000259" key="1">
    <source>
        <dbReference type="Pfam" id="PF00534"/>
    </source>
</evidence>
<dbReference type="InterPro" id="IPR050194">
    <property type="entry name" value="Glycosyltransferase_grp1"/>
</dbReference>
<comment type="caution">
    <text evidence="3">The sequence shown here is derived from an EMBL/GenBank/DDBJ whole genome shotgun (WGS) entry which is preliminary data.</text>
</comment>
<name>A0A523QM79_UNCAE</name>
<evidence type="ECO:0000313" key="3">
    <source>
        <dbReference type="EMBL" id="TES86879.1"/>
    </source>
</evidence>
<keyword evidence="3" id="KW-0808">Transferase</keyword>
<dbReference type="AlphaFoldDB" id="A0A523QM79"/>
<dbReference type="InterPro" id="IPR001296">
    <property type="entry name" value="Glyco_trans_1"/>
</dbReference>
<dbReference type="Pfam" id="PF00534">
    <property type="entry name" value="Glycos_transf_1"/>
    <property type="match status" value="1"/>
</dbReference>
<evidence type="ECO:0000259" key="2">
    <source>
        <dbReference type="Pfam" id="PF13439"/>
    </source>
</evidence>
<dbReference type="Pfam" id="PF13439">
    <property type="entry name" value="Glyco_transf_4"/>
    <property type="match status" value="1"/>
</dbReference>
<dbReference type="InterPro" id="IPR028098">
    <property type="entry name" value="Glyco_trans_4-like_N"/>
</dbReference>
<dbReference type="Gene3D" id="3.40.50.2000">
    <property type="entry name" value="Glycogen Phosphorylase B"/>
    <property type="match status" value="2"/>
</dbReference>
<dbReference type="SUPFAM" id="SSF53756">
    <property type="entry name" value="UDP-Glycosyltransferase/glycogen phosphorylase"/>
    <property type="match status" value="1"/>
</dbReference>
<dbReference type="PANTHER" id="PTHR45947:SF3">
    <property type="entry name" value="SULFOQUINOVOSYL TRANSFERASE SQD2"/>
    <property type="match status" value="1"/>
</dbReference>
<feature type="domain" description="Glycosyltransferase subfamily 4-like N-terminal" evidence="2">
    <location>
        <begin position="14"/>
        <end position="180"/>
    </location>
</feature>
<accession>A0A523QM79</accession>
<proteinExistence type="predicted"/>
<dbReference type="Proteomes" id="UP000320781">
    <property type="component" value="Unassembled WGS sequence"/>
</dbReference>
<organism evidence="3 4">
    <name type="scientific">Aerophobetes bacterium</name>
    <dbReference type="NCBI Taxonomy" id="2030807"/>
    <lineage>
        <taxon>Bacteria</taxon>
        <taxon>Candidatus Aerophobota</taxon>
    </lineage>
</organism>
<dbReference type="GO" id="GO:0016757">
    <property type="term" value="F:glycosyltransferase activity"/>
    <property type="evidence" value="ECO:0007669"/>
    <property type="project" value="InterPro"/>
</dbReference>